<evidence type="ECO:0008006" key="4">
    <source>
        <dbReference type="Google" id="ProtNLM"/>
    </source>
</evidence>
<feature type="region of interest" description="Disordered" evidence="1">
    <location>
        <begin position="312"/>
        <end position="367"/>
    </location>
</feature>
<dbReference type="PANTHER" id="PTHR40903">
    <property type="entry name" value="GLYCINE-RICH CELL WALL STRUCTURAL PROTEIN 1-LIKE"/>
    <property type="match status" value="1"/>
</dbReference>
<dbReference type="OrthoDB" id="10680844at2759"/>
<dbReference type="EMBL" id="BDRX01000245">
    <property type="protein sequence ID" value="GBG00548.1"/>
    <property type="molecule type" value="Genomic_DNA"/>
</dbReference>
<accession>A0A2V0PSG0</accession>
<evidence type="ECO:0000313" key="2">
    <source>
        <dbReference type="EMBL" id="GBG00548.1"/>
    </source>
</evidence>
<keyword evidence="3" id="KW-1185">Reference proteome</keyword>
<dbReference type="PANTHER" id="PTHR40903:SF1">
    <property type="entry name" value="HYPHALLY REGULATED CELL WALL PROTEIN 3"/>
    <property type="match status" value="1"/>
</dbReference>
<proteinExistence type="predicted"/>
<dbReference type="Proteomes" id="UP000247498">
    <property type="component" value="Unassembled WGS sequence"/>
</dbReference>
<comment type="caution">
    <text evidence="2">The sequence shown here is derived from an EMBL/GenBank/DDBJ whole genome shotgun (WGS) entry which is preliminary data.</text>
</comment>
<feature type="compositionally biased region" description="Low complexity" evidence="1">
    <location>
        <begin position="336"/>
        <end position="350"/>
    </location>
</feature>
<dbReference type="InParanoid" id="A0A2V0PSG0"/>
<feature type="compositionally biased region" description="Low complexity" evidence="1">
    <location>
        <begin position="358"/>
        <end position="367"/>
    </location>
</feature>
<name>A0A2V0PSG0_9CHLO</name>
<reference evidence="2 3" key="1">
    <citation type="journal article" date="2018" name="Sci. Rep.">
        <title>Raphidocelis subcapitata (=Pseudokirchneriella subcapitata) provides an insight into genome evolution and environmental adaptations in the Sphaeropleales.</title>
        <authorList>
            <person name="Suzuki S."/>
            <person name="Yamaguchi H."/>
            <person name="Nakajima N."/>
            <person name="Kawachi M."/>
        </authorList>
    </citation>
    <scope>NUCLEOTIDE SEQUENCE [LARGE SCALE GENOMIC DNA]</scope>
    <source>
        <strain evidence="2 3">NIES-35</strain>
    </source>
</reference>
<dbReference type="STRING" id="307507.A0A2V0PSG0"/>
<gene>
    <name evidence="2" type="ORF">Rsub_13313</name>
</gene>
<protein>
    <recommendedName>
        <fullName evidence="4">RAP domain-containing protein</fullName>
    </recommendedName>
</protein>
<evidence type="ECO:0000313" key="3">
    <source>
        <dbReference type="Proteomes" id="UP000247498"/>
    </source>
</evidence>
<dbReference type="AlphaFoldDB" id="A0A2V0PSG0"/>
<sequence length="878" mass="89011">MIAVQAPPRGLDRAAPHHLLASWRHRLRLCCRGGGGGGGGGGGAAAGTRAAAARTGAGAAAGTRAAAIAAPPPPWGSAARRSGAAALPRLRAGLGAAQAAGDEGEDDAAAAAARLLLRRLSLYVPRGPRDSVFGDGLAALARAQPYRRAEFEAALRDGRSELASLSLRQLAGIASALAAARHVDAPFMAALGDAAVAVLRASWPGAEWGPVCHLALAYARLGLLHEPLMAALAAAATLLLDEGAVKLGTWRRASQVAGLVAAYAALRLRPARLLAAVAEAAKQVEAPSLLGHLDAWESVVMVWAVGRLEGRNAGSGSRDQGGSGRSGGGATGSGTGSNDSSAALALSSPAYSTGSPTALQQSAEAAQALEQRRGRDAALWKLLLDRATTRVGQLPRHDLCRAYCLLAEAGADDPELLAALRRALRERINLLKPPQLAAAVCGLAGLGHRDALLMDELARWLYNKRLNFSPGELVSSLVALAVIGYRNPWLLRAWSWALSNRKRGALAALTGGQLSAVVAALAELGWPHTRLLDAAAGEAAERILRTANPTSAAVRDSAWALAPGDIAAIACGLAGLRHRHEALLTQACNAAVAAAREGDGGWCAADFAAVAWAAAVFGGGDAAVLEAAAAAAAAECGASVQEPGRAALTLVRLAWACAAHELSGGAGDGGRGGAHALAEVVPLLEQRVAPLLRGKDGAAWLRRLGPEALQLAQHLRAPREPAVPLLPPALEAAAVASAGAAAREGERGATLSAVAAAVVAQLEAAGRGGAGSTGTPPPRVLVGHPLPGTLLVADVAVLRAERPPAAVLFTDAGAFAGDGHALAPASVAQAQFERAGWRVAWLRAEQWAEADGQGRRRLVSAALASVARAAEPVGQLSL</sequence>
<organism evidence="2 3">
    <name type="scientific">Raphidocelis subcapitata</name>
    <dbReference type="NCBI Taxonomy" id="307507"/>
    <lineage>
        <taxon>Eukaryota</taxon>
        <taxon>Viridiplantae</taxon>
        <taxon>Chlorophyta</taxon>
        <taxon>core chlorophytes</taxon>
        <taxon>Chlorophyceae</taxon>
        <taxon>CS clade</taxon>
        <taxon>Sphaeropleales</taxon>
        <taxon>Selenastraceae</taxon>
        <taxon>Raphidocelis</taxon>
    </lineage>
</organism>
<evidence type="ECO:0000256" key="1">
    <source>
        <dbReference type="SAM" id="MobiDB-lite"/>
    </source>
</evidence>
<feature type="compositionally biased region" description="Gly residues" evidence="1">
    <location>
        <begin position="319"/>
        <end position="335"/>
    </location>
</feature>